<accession>A0ABV3RMZ4</accession>
<dbReference type="CDD" id="cd07302">
    <property type="entry name" value="CHD"/>
    <property type="match status" value="1"/>
</dbReference>
<dbReference type="PROSITE" id="PS50125">
    <property type="entry name" value="GUANYLATE_CYCLASE_2"/>
    <property type="match status" value="1"/>
</dbReference>
<dbReference type="Pfam" id="PF00211">
    <property type="entry name" value="Guanylate_cyc"/>
    <property type="match status" value="1"/>
</dbReference>
<name>A0ABV3RMZ4_9RHOB</name>
<dbReference type="Gene3D" id="3.30.70.1230">
    <property type="entry name" value="Nucleotide cyclase"/>
    <property type="match status" value="1"/>
</dbReference>
<dbReference type="EMBL" id="JBFNXX010000007">
    <property type="protein sequence ID" value="MEW9920261.1"/>
    <property type="molecule type" value="Genomic_DNA"/>
</dbReference>
<evidence type="ECO:0000259" key="2">
    <source>
        <dbReference type="PROSITE" id="PS50110"/>
    </source>
</evidence>
<dbReference type="CDD" id="cd17546">
    <property type="entry name" value="REC_hyHK_CKI1_RcsC-like"/>
    <property type="match status" value="1"/>
</dbReference>
<evidence type="ECO:0000313" key="5">
    <source>
        <dbReference type="Proteomes" id="UP001556098"/>
    </source>
</evidence>
<keyword evidence="1" id="KW-0597">Phosphoprotein</keyword>
<dbReference type="SUPFAM" id="SSF52172">
    <property type="entry name" value="CheY-like"/>
    <property type="match status" value="1"/>
</dbReference>
<sequence length="343" mass="36920">MNNGGGNLLIVDDNKVNRLLLSRNVELLGHNATLAENGRIALERLRADKFDLLLLDIEMPEMDGFEVLEAIKGDADLRDLPVIVTSSVEGLDNIVRCIALGAEDYLPKPVNQTLLKARLTSCLDKKRLQDEQKELLRRFAASEVAQDLQQSGFSIGGRRVNASVLFCDIRGFTGLSENLPPEETIELLNVYYTLMFEAISSHGGIVTLMIGDGLMAVFGAPQPLDNTAQSAVSAAREMIEMIEVLNVDRLAGESPAIKVGIGIATGEVVAGYAGTDQRATYTCVGNTVNRAARLEAHTKVAECALLIDEGTRAALDGQTVLNAISGVHLKGFADPIDVYSVTI</sequence>
<feature type="domain" description="Guanylate cyclase" evidence="3">
    <location>
        <begin position="163"/>
        <end position="295"/>
    </location>
</feature>
<feature type="modified residue" description="4-aspartylphosphate" evidence="1">
    <location>
        <position position="56"/>
    </location>
</feature>
<dbReference type="SUPFAM" id="SSF55073">
    <property type="entry name" value="Nucleotide cyclase"/>
    <property type="match status" value="1"/>
</dbReference>
<dbReference type="Gene3D" id="3.40.50.2300">
    <property type="match status" value="1"/>
</dbReference>
<dbReference type="PANTHER" id="PTHR43081:SF1">
    <property type="entry name" value="ADENYLATE CYCLASE, TERMINAL-DIFFERENTIATION SPECIFIC"/>
    <property type="match status" value="1"/>
</dbReference>
<dbReference type="InterPro" id="IPR001789">
    <property type="entry name" value="Sig_transdc_resp-reg_receiver"/>
</dbReference>
<evidence type="ECO:0000259" key="3">
    <source>
        <dbReference type="PROSITE" id="PS50125"/>
    </source>
</evidence>
<feature type="domain" description="Response regulatory" evidence="2">
    <location>
        <begin position="7"/>
        <end position="123"/>
    </location>
</feature>
<dbReference type="Pfam" id="PF00072">
    <property type="entry name" value="Response_reg"/>
    <property type="match status" value="1"/>
</dbReference>
<dbReference type="SMART" id="SM00448">
    <property type="entry name" value="REC"/>
    <property type="match status" value="1"/>
</dbReference>
<dbReference type="InterPro" id="IPR011006">
    <property type="entry name" value="CheY-like_superfamily"/>
</dbReference>
<dbReference type="RefSeq" id="WP_367877964.1">
    <property type="nucleotide sequence ID" value="NZ_JBFNXX010000007.1"/>
</dbReference>
<dbReference type="SMART" id="SM00044">
    <property type="entry name" value="CYCc"/>
    <property type="match status" value="1"/>
</dbReference>
<keyword evidence="5" id="KW-1185">Reference proteome</keyword>
<gene>
    <name evidence="4" type="ORF">AB2B41_11630</name>
</gene>
<dbReference type="InterPro" id="IPR050697">
    <property type="entry name" value="Adenylyl/Guanylyl_Cyclase_3/4"/>
</dbReference>
<dbReference type="PROSITE" id="PS50110">
    <property type="entry name" value="RESPONSE_REGULATORY"/>
    <property type="match status" value="1"/>
</dbReference>
<evidence type="ECO:0000313" key="4">
    <source>
        <dbReference type="EMBL" id="MEW9920261.1"/>
    </source>
</evidence>
<dbReference type="Proteomes" id="UP001556098">
    <property type="component" value="Unassembled WGS sequence"/>
</dbReference>
<dbReference type="InterPro" id="IPR029787">
    <property type="entry name" value="Nucleotide_cyclase"/>
</dbReference>
<dbReference type="InterPro" id="IPR001054">
    <property type="entry name" value="A/G_cyclase"/>
</dbReference>
<proteinExistence type="predicted"/>
<protein>
    <submittedName>
        <fullName evidence="4">Adenylate/guanylate cyclase domain-containing protein</fullName>
    </submittedName>
</protein>
<dbReference type="PANTHER" id="PTHR43081">
    <property type="entry name" value="ADENYLATE CYCLASE, TERMINAL-DIFFERENTIATION SPECIFIC-RELATED"/>
    <property type="match status" value="1"/>
</dbReference>
<evidence type="ECO:0000256" key="1">
    <source>
        <dbReference type="PROSITE-ProRule" id="PRU00169"/>
    </source>
</evidence>
<comment type="caution">
    <text evidence="4">The sequence shown here is derived from an EMBL/GenBank/DDBJ whole genome shotgun (WGS) entry which is preliminary data.</text>
</comment>
<organism evidence="4 5">
    <name type="scientific">Sulfitobacter sediminis</name>
    <dbReference type="NCBI Taxonomy" id="3234186"/>
    <lineage>
        <taxon>Bacteria</taxon>
        <taxon>Pseudomonadati</taxon>
        <taxon>Pseudomonadota</taxon>
        <taxon>Alphaproteobacteria</taxon>
        <taxon>Rhodobacterales</taxon>
        <taxon>Roseobacteraceae</taxon>
        <taxon>Sulfitobacter</taxon>
    </lineage>
</organism>
<reference evidence="4 5" key="1">
    <citation type="submission" date="2024-07" db="EMBL/GenBank/DDBJ databases">
        <title>Marimonas sp.nov., isolated from tidal-flat sediment.</title>
        <authorList>
            <person name="Jayan J.N."/>
            <person name="Lee S.S."/>
        </authorList>
    </citation>
    <scope>NUCLEOTIDE SEQUENCE [LARGE SCALE GENOMIC DNA]</scope>
    <source>
        <strain evidence="4 5">MJW-29</strain>
    </source>
</reference>